<dbReference type="Proteomes" id="UP000823865">
    <property type="component" value="Unassembled WGS sequence"/>
</dbReference>
<accession>A0A9E2L8A5</accession>
<sequence>MKKLIFCTLMTVLCSLPMSAQKRGQRLSPEEMVNKKVEQLDKVLTLTDSQEKSVRSLYTDFYSKTIKREERKTKMEELNKSIEALLTDEQKKAFTEWNSKKAQRTGKRN</sequence>
<evidence type="ECO:0000313" key="1">
    <source>
        <dbReference type="EMBL" id="MBU3853800.1"/>
    </source>
</evidence>
<protein>
    <submittedName>
        <fullName evidence="1">Uncharacterized protein</fullName>
    </submittedName>
</protein>
<reference evidence="1" key="2">
    <citation type="submission" date="2021-04" db="EMBL/GenBank/DDBJ databases">
        <authorList>
            <person name="Gilroy R."/>
        </authorList>
    </citation>
    <scope>NUCLEOTIDE SEQUENCE</scope>
    <source>
        <strain evidence="1">G3-2149</strain>
    </source>
</reference>
<comment type="caution">
    <text evidence="1">The sequence shown here is derived from an EMBL/GenBank/DDBJ whole genome shotgun (WGS) entry which is preliminary data.</text>
</comment>
<dbReference type="EMBL" id="JAHLFU010000177">
    <property type="protein sequence ID" value="MBU3853800.1"/>
    <property type="molecule type" value="Genomic_DNA"/>
</dbReference>
<proteinExistence type="predicted"/>
<organism evidence="1 2">
    <name type="scientific">Candidatus Paraprevotella stercoravium</name>
    <dbReference type="NCBI Taxonomy" id="2838725"/>
    <lineage>
        <taxon>Bacteria</taxon>
        <taxon>Pseudomonadati</taxon>
        <taxon>Bacteroidota</taxon>
        <taxon>Bacteroidia</taxon>
        <taxon>Bacteroidales</taxon>
        <taxon>Prevotellaceae</taxon>
        <taxon>Paraprevotella</taxon>
    </lineage>
</organism>
<evidence type="ECO:0000313" key="2">
    <source>
        <dbReference type="Proteomes" id="UP000823865"/>
    </source>
</evidence>
<gene>
    <name evidence="1" type="ORF">H9789_08305</name>
</gene>
<reference evidence="1" key="1">
    <citation type="journal article" date="2021" name="PeerJ">
        <title>Extensive microbial diversity within the chicken gut microbiome revealed by metagenomics and culture.</title>
        <authorList>
            <person name="Gilroy R."/>
            <person name="Ravi A."/>
            <person name="Getino M."/>
            <person name="Pursley I."/>
            <person name="Horton D.L."/>
            <person name="Alikhan N.F."/>
            <person name="Baker D."/>
            <person name="Gharbi K."/>
            <person name="Hall N."/>
            <person name="Watson M."/>
            <person name="Adriaenssens E.M."/>
            <person name="Foster-Nyarko E."/>
            <person name="Jarju S."/>
            <person name="Secka A."/>
            <person name="Antonio M."/>
            <person name="Oren A."/>
            <person name="Chaudhuri R.R."/>
            <person name="La Ragione R."/>
            <person name="Hildebrand F."/>
            <person name="Pallen M.J."/>
        </authorList>
    </citation>
    <scope>NUCLEOTIDE SEQUENCE</scope>
    <source>
        <strain evidence="1">G3-2149</strain>
    </source>
</reference>
<dbReference type="AlphaFoldDB" id="A0A9E2L8A5"/>
<name>A0A9E2L8A5_9BACT</name>